<protein>
    <submittedName>
        <fullName evidence="1">Uncharacterized protein</fullName>
    </submittedName>
</protein>
<sequence length="28" mass="3156">MAYKARAHTVADNLAASLQRLKFTMAYI</sequence>
<accession>A0A1R3H2I6</accession>
<comment type="caution">
    <text evidence="1">The sequence shown here is derived from an EMBL/GenBank/DDBJ whole genome shotgun (WGS) entry which is preliminary data.</text>
</comment>
<keyword evidence="2" id="KW-1185">Reference proteome</keyword>
<reference evidence="1 2" key="1">
    <citation type="submission" date="2013-09" db="EMBL/GenBank/DDBJ databases">
        <title>Corchorus capsularis genome sequencing.</title>
        <authorList>
            <person name="Alam M."/>
            <person name="Haque M.S."/>
            <person name="Islam M.S."/>
            <person name="Emdad E.M."/>
            <person name="Islam M.M."/>
            <person name="Ahmed B."/>
            <person name="Halim A."/>
            <person name="Hossen Q.M.M."/>
            <person name="Hossain M.Z."/>
            <person name="Ahmed R."/>
            <person name="Khan M.M."/>
            <person name="Islam R."/>
            <person name="Rashid M.M."/>
            <person name="Khan S.A."/>
            <person name="Rahman M.S."/>
            <person name="Alam M."/>
        </authorList>
    </citation>
    <scope>NUCLEOTIDE SEQUENCE [LARGE SCALE GENOMIC DNA]</scope>
    <source>
        <strain evidence="2">cv. CVL-1</strain>
        <tissue evidence="1">Whole seedling</tissue>
    </source>
</reference>
<dbReference type="Gramene" id="OMO64562">
    <property type="protein sequence ID" value="OMO64562"/>
    <property type="gene ID" value="CCACVL1_21668"/>
</dbReference>
<dbReference type="AlphaFoldDB" id="A0A1R3H2I6"/>
<name>A0A1R3H2I6_COCAP</name>
<evidence type="ECO:0000313" key="2">
    <source>
        <dbReference type="Proteomes" id="UP000188268"/>
    </source>
</evidence>
<evidence type="ECO:0000313" key="1">
    <source>
        <dbReference type="EMBL" id="OMO64562.1"/>
    </source>
</evidence>
<proteinExistence type="predicted"/>
<gene>
    <name evidence="1" type="ORF">CCACVL1_21668</name>
</gene>
<dbReference type="Proteomes" id="UP000188268">
    <property type="component" value="Unassembled WGS sequence"/>
</dbReference>
<dbReference type="EMBL" id="AWWV01012778">
    <property type="protein sequence ID" value="OMO64562.1"/>
    <property type="molecule type" value="Genomic_DNA"/>
</dbReference>
<organism evidence="1 2">
    <name type="scientific">Corchorus capsularis</name>
    <name type="common">Jute</name>
    <dbReference type="NCBI Taxonomy" id="210143"/>
    <lineage>
        <taxon>Eukaryota</taxon>
        <taxon>Viridiplantae</taxon>
        <taxon>Streptophyta</taxon>
        <taxon>Embryophyta</taxon>
        <taxon>Tracheophyta</taxon>
        <taxon>Spermatophyta</taxon>
        <taxon>Magnoliopsida</taxon>
        <taxon>eudicotyledons</taxon>
        <taxon>Gunneridae</taxon>
        <taxon>Pentapetalae</taxon>
        <taxon>rosids</taxon>
        <taxon>malvids</taxon>
        <taxon>Malvales</taxon>
        <taxon>Malvaceae</taxon>
        <taxon>Grewioideae</taxon>
        <taxon>Apeibeae</taxon>
        <taxon>Corchorus</taxon>
    </lineage>
</organism>